<sequence length="547" mass="59328">MAKKSRKSTGHRGTLAPQETGVSVWQHMARQAAARIAPDFLAWFQEAGGHPDAAGGYLEVVVAIVAGKGGRVGFDKATEFTADGVGMALERISDAVGDQLPKLVEGFHLFVDFLDQTGLWSGTREDFAAVHAMVSNEETCMLAGPFFRIPQLSEAEVRQELAKTKLVGQVQALLEWVGTGKTVTNSGALRLPDLEAAAACVGVAVRSHKLRPDPGENTIPGLEIPGLAEVPEDVLYVRTMKDIPLLQMLWLQLVDEGTVLLEGSRAVPGEGALALADPDSEGFVQACRLFISGFLDRWLEDVMARGPLGEETGHLLVSVFGNGTTEIPMAVDAILSLEPDAGAEIIDLTKAAQDAALLQLRQLAEYGLLAIDSHIVVPPALIDCFVAAFETDYKLDVEYPQGNLGIAAPVELKSVFHLKISLAGARPPVWRRFLVRSDTTFQELHHVIQASFSWNDLHLHEFRFGGRHGKTIGPLLEDELFMGGADLDEARVELSEVLAKRGDKMTYTYDFGAGWEHDITLEGRQAPRPGQELPLYITGKGEAPFED</sequence>
<proteinExistence type="predicted"/>
<dbReference type="PANTHER" id="PTHR41878">
    <property type="entry name" value="LEXA REPRESSOR-RELATED"/>
    <property type="match status" value="1"/>
</dbReference>
<gene>
    <name evidence="3" type="ORF">JOF46_000670</name>
</gene>
<feature type="compositionally biased region" description="Basic residues" evidence="1">
    <location>
        <begin position="1"/>
        <end position="10"/>
    </location>
</feature>
<feature type="domain" description="Plasmid pRiA4b Orf3-like" evidence="2">
    <location>
        <begin position="415"/>
        <end position="547"/>
    </location>
</feature>
<dbReference type="EMBL" id="JAGIOE010000001">
    <property type="protein sequence ID" value="MBP2372758.1"/>
    <property type="molecule type" value="Genomic_DNA"/>
</dbReference>
<dbReference type="Pfam" id="PF07929">
    <property type="entry name" value="PRiA4_ORF3"/>
    <property type="match status" value="1"/>
</dbReference>
<organism evidence="3 4">
    <name type="scientific">Paeniglutamicibacter psychrophenolicus</name>
    <dbReference type="NCBI Taxonomy" id="257454"/>
    <lineage>
        <taxon>Bacteria</taxon>
        <taxon>Bacillati</taxon>
        <taxon>Actinomycetota</taxon>
        <taxon>Actinomycetes</taxon>
        <taxon>Micrococcales</taxon>
        <taxon>Micrococcaceae</taxon>
        <taxon>Paeniglutamicibacter</taxon>
    </lineage>
</organism>
<dbReference type="PANTHER" id="PTHR41878:SF1">
    <property type="entry name" value="TNPR PROTEIN"/>
    <property type="match status" value="1"/>
</dbReference>
<evidence type="ECO:0000259" key="2">
    <source>
        <dbReference type="Pfam" id="PF07929"/>
    </source>
</evidence>
<dbReference type="RefSeq" id="WP_209906027.1">
    <property type="nucleotide sequence ID" value="NZ_BAAAMI010000019.1"/>
</dbReference>
<evidence type="ECO:0000256" key="1">
    <source>
        <dbReference type="SAM" id="MobiDB-lite"/>
    </source>
</evidence>
<comment type="caution">
    <text evidence="3">The sequence shown here is derived from an EMBL/GenBank/DDBJ whole genome shotgun (WGS) entry which is preliminary data.</text>
</comment>
<evidence type="ECO:0000313" key="3">
    <source>
        <dbReference type="EMBL" id="MBP2372758.1"/>
    </source>
</evidence>
<dbReference type="Proteomes" id="UP000766570">
    <property type="component" value="Unassembled WGS sequence"/>
</dbReference>
<dbReference type="InterPro" id="IPR012912">
    <property type="entry name" value="Plasmid_pRiA4b_Orf3-like"/>
</dbReference>
<reference evidence="3 4" key="1">
    <citation type="submission" date="2021-03" db="EMBL/GenBank/DDBJ databases">
        <title>Sequencing the genomes of 1000 actinobacteria strains.</title>
        <authorList>
            <person name="Klenk H.-P."/>
        </authorList>
    </citation>
    <scope>NUCLEOTIDE SEQUENCE [LARGE SCALE GENOMIC DNA]</scope>
    <source>
        <strain evidence="3 4">DSM 15454</strain>
    </source>
</reference>
<dbReference type="InterPro" id="IPR024047">
    <property type="entry name" value="MM3350-like_sf"/>
</dbReference>
<dbReference type="SUPFAM" id="SSF159941">
    <property type="entry name" value="MM3350-like"/>
    <property type="match status" value="1"/>
</dbReference>
<keyword evidence="4" id="KW-1185">Reference proteome</keyword>
<evidence type="ECO:0000313" key="4">
    <source>
        <dbReference type="Proteomes" id="UP000766570"/>
    </source>
</evidence>
<name>A0ABS4WA09_9MICC</name>
<dbReference type="Gene3D" id="3.10.290.30">
    <property type="entry name" value="MM3350-like"/>
    <property type="match status" value="1"/>
</dbReference>
<feature type="region of interest" description="Disordered" evidence="1">
    <location>
        <begin position="1"/>
        <end position="20"/>
    </location>
</feature>
<accession>A0ABS4WA09</accession>
<protein>
    <recommendedName>
        <fullName evidence="2">Plasmid pRiA4b Orf3-like domain-containing protein</fullName>
    </recommendedName>
</protein>